<protein>
    <submittedName>
        <fullName evidence="2">Uncharacterized protein</fullName>
    </submittedName>
</protein>
<keyword evidence="3" id="KW-1185">Reference proteome</keyword>
<feature type="compositionally biased region" description="Basic residues" evidence="1">
    <location>
        <begin position="371"/>
        <end position="382"/>
    </location>
</feature>
<accession>A0ABD3PTL5</accession>
<dbReference type="Proteomes" id="UP001530400">
    <property type="component" value="Unassembled WGS sequence"/>
</dbReference>
<dbReference type="AlphaFoldDB" id="A0ABD3PTL5"/>
<feature type="compositionally biased region" description="Basic and acidic residues" evidence="1">
    <location>
        <begin position="263"/>
        <end position="273"/>
    </location>
</feature>
<sequence>MVMKHCGPVHASQSAIDRHQKAESPVDGLEDKGPTRHRRPTKSIHTSLDTRSISPTMPSSSRSVGRRGRSSRRDTNQDDDDGRLRSKSSYQRERSCAPKSRGKSQSRFSSKNKFSDPPHLFDVNGYCVIHKDVRMAKLKCDEWKILRDECPKCVKMNGSCNLSGSITDRTENSTQDDSFDSPPQTDSRRRSVRPSYRDEQQEVCRSGNSFHSTDDPREVGSRRKSVRPSYRDEQQNVRRSDKSFYSIDESREVGSRRTSTRPSYKDEQHEVRKSGNSFYSESQGTFLLRRRRARVHPNDEIVVRRSNNSIHSSLTTRRSTRMSSQYDNYEDEAFAEEEEEFVDEEASYDDRSRRDHAREDERRGRDDRARSKSRARMPKRSPSRGALSRVSRGSRSGGEHRSDKYVSRPKPKTICVNGVPFDKNGCCFVHPHVKLASKKLLGGWRVHHTFCRACATEAQEENDDASALTSRSGYTSRSGHSSARSRGTSRRSGYDDALSAAESVVHSVRSLRSNISTASWASNQSRKKVKKDDFLPLDKDGYCTHHPDVQLAKVGQRGEWKVLMDFCPECAEASLMIGGAVGSKSTRSKSRSSQRNCDESTVKSAKSTHSDTLVKKMPFIDNDGKPGHYTGYLDLDGRPNGRGKMNYIDGKKFDGIWKAGNQVQGKVSYKKKSVNTDEKKKNSRRSAIS</sequence>
<name>A0ABD3PTL5_9STRA</name>
<feature type="region of interest" description="Disordered" evidence="1">
    <location>
        <begin position="462"/>
        <end position="494"/>
    </location>
</feature>
<proteinExistence type="predicted"/>
<feature type="region of interest" description="Disordered" evidence="1">
    <location>
        <begin position="664"/>
        <end position="689"/>
    </location>
</feature>
<gene>
    <name evidence="2" type="ORF">ACHAWO_013593</name>
</gene>
<feature type="compositionally biased region" description="Low complexity" evidence="1">
    <location>
        <begin position="383"/>
        <end position="394"/>
    </location>
</feature>
<feature type="compositionally biased region" description="Basic and acidic residues" evidence="1">
    <location>
        <begin position="229"/>
        <end position="255"/>
    </location>
</feature>
<feature type="region of interest" description="Disordered" evidence="1">
    <location>
        <begin position="162"/>
        <end position="277"/>
    </location>
</feature>
<evidence type="ECO:0000256" key="1">
    <source>
        <dbReference type="SAM" id="MobiDB-lite"/>
    </source>
</evidence>
<reference evidence="2 3" key="1">
    <citation type="submission" date="2024-10" db="EMBL/GenBank/DDBJ databases">
        <title>Updated reference genomes for cyclostephanoid diatoms.</title>
        <authorList>
            <person name="Roberts W.R."/>
            <person name="Alverson A.J."/>
        </authorList>
    </citation>
    <scope>NUCLEOTIDE SEQUENCE [LARGE SCALE GENOMIC DNA]</scope>
    <source>
        <strain evidence="2 3">AJA010-31</strain>
    </source>
</reference>
<feature type="compositionally biased region" description="Acidic residues" evidence="1">
    <location>
        <begin position="333"/>
        <end position="347"/>
    </location>
</feature>
<organism evidence="2 3">
    <name type="scientific">Cyclotella atomus</name>
    <dbReference type="NCBI Taxonomy" id="382360"/>
    <lineage>
        <taxon>Eukaryota</taxon>
        <taxon>Sar</taxon>
        <taxon>Stramenopiles</taxon>
        <taxon>Ochrophyta</taxon>
        <taxon>Bacillariophyta</taxon>
        <taxon>Coscinodiscophyceae</taxon>
        <taxon>Thalassiosirophycidae</taxon>
        <taxon>Stephanodiscales</taxon>
        <taxon>Stephanodiscaceae</taxon>
        <taxon>Cyclotella</taxon>
    </lineage>
</organism>
<comment type="caution">
    <text evidence="2">The sequence shown here is derived from an EMBL/GenBank/DDBJ whole genome shotgun (WGS) entry which is preliminary data.</text>
</comment>
<evidence type="ECO:0000313" key="3">
    <source>
        <dbReference type="Proteomes" id="UP001530400"/>
    </source>
</evidence>
<feature type="compositionally biased region" description="Low complexity" evidence="1">
    <location>
        <begin position="50"/>
        <end position="63"/>
    </location>
</feature>
<dbReference type="EMBL" id="JALLPJ020000470">
    <property type="protein sequence ID" value="KAL3791162.1"/>
    <property type="molecule type" value="Genomic_DNA"/>
</dbReference>
<feature type="compositionally biased region" description="Basic and acidic residues" evidence="1">
    <location>
        <begin position="212"/>
        <end position="221"/>
    </location>
</feature>
<feature type="compositionally biased region" description="Polar residues" evidence="1">
    <location>
        <begin position="103"/>
        <end position="112"/>
    </location>
</feature>
<feature type="region of interest" description="Disordered" evidence="1">
    <location>
        <begin position="1"/>
        <end position="115"/>
    </location>
</feature>
<feature type="region of interest" description="Disordered" evidence="1">
    <location>
        <begin position="333"/>
        <end position="412"/>
    </location>
</feature>
<feature type="compositionally biased region" description="Low complexity" evidence="1">
    <location>
        <begin position="476"/>
        <end position="486"/>
    </location>
</feature>
<evidence type="ECO:0000313" key="2">
    <source>
        <dbReference type="EMBL" id="KAL3791162.1"/>
    </source>
</evidence>
<feature type="compositionally biased region" description="Basic and acidic residues" evidence="1">
    <location>
        <begin position="397"/>
        <end position="406"/>
    </location>
</feature>
<feature type="compositionally biased region" description="Basic and acidic residues" evidence="1">
    <location>
        <begin position="16"/>
        <end position="34"/>
    </location>
</feature>
<feature type="compositionally biased region" description="Polar residues" evidence="1">
    <location>
        <begin position="162"/>
        <end position="185"/>
    </location>
</feature>
<feature type="region of interest" description="Disordered" evidence="1">
    <location>
        <begin position="581"/>
        <end position="609"/>
    </location>
</feature>
<feature type="compositionally biased region" description="Basic and acidic residues" evidence="1">
    <location>
        <begin position="348"/>
        <end position="370"/>
    </location>
</feature>